<dbReference type="EMBL" id="BBYQ01000005">
    <property type="protein sequence ID" value="GAP26383.1"/>
    <property type="molecule type" value="Genomic_DNA"/>
</dbReference>
<evidence type="ECO:0000256" key="1">
    <source>
        <dbReference type="SAM" id="Phobius"/>
    </source>
</evidence>
<dbReference type="Proteomes" id="UP000180166">
    <property type="component" value="Chromosome"/>
</dbReference>
<evidence type="ECO:0000313" key="2">
    <source>
        <dbReference type="EMBL" id="APB01819.1"/>
    </source>
</evidence>
<dbReference type="InterPro" id="IPR023124">
    <property type="entry name" value="DUF3239_dom_sf"/>
</dbReference>
<dbReference type="AlphaFoldDB" id="A0A0B8MZ98"/>
<feature type="transmembrane region" description="Helical" evidence="1">
    <location>
        <begin position="28"/>
        <end position="47"/>
    </location>
</feature>
<keyword evidence="1" id="KW-0472">Membrane</keyword>
<organism evidence="3 4">
    <name type="scientific">Nocardia seriolae</name>
    <dbReference type="NCBI Taxonomy" id="37332"/>
    <lineage>
        <taxon>Bacteria</taxon>
        <taxon>Bacillati</taxon>
        <taxon>Actinomycetota</taxon>
        <taxon>Actinomycetes</taxon>
        <taxon>Mycobacteriales</taxon>
        <taxon>Nocardiaceae</taxon>
        <taxon>Nocardia</taxon>
    </lineage>
</organism>
<keyword evidence="4" id="KW-1185">Reference proteome</keyword>
<accession>A0A0B8MZ98</accession>
<dbReference type="RefSeq" id="WP_045435859.1">
    <property type="nucleotide sequence ID" value="NZ_AP017900.1"/>
</dbReference>
<dbReference type="OrthoDB" id="4548219at2"/>
<protein>
    <submittedName>
        <fullName evidence="3">Histidine kinase</fullName>
    </submittedName>
</protein>
<sequence>MRRFEFAVDREHARAVNEVVADLRRLRIWAYTAAVALGLAVAVLVWVNHPWSWLLAVAFLLAAVTALFIGYWMPHRGRVDKLYAMGELVPAVVSETHGNGATLLALVDLAKPSAQGPRYALVTRTVRSLPGHRARAGERVPSVTVRVDRAPGPVGDLWQTVSAMPLAWGTRDLNIIERARTAINEVEWKLLTDNLDLADKVRGADAKRLLLDPQQLPDELRG</sequence>
<evidence type="ECO:0000313" key="5">
    <source>
        <dbReference type="Proteomes" id="UP000180166"/>
    </source>
</evidence>
<keyword evidence="3" id="KW-0418">Kinase</keyword>
<dbReference type="Proteomes" id="UP000037179">
    <property type="component" value="Unassembled WGS sequence"/>
</dbReference>
<reference evidence="2 5" key="3">
    <citation type="submission" date="2016-10" db="EMBL/GenBank/DDBJ databases">
        <title>Genome sequence of Nocardia seriolae strain EM150506, isolated from Anguila japonica.</title>
        <authorList>
            <person name="Han H.-J."/>
        </authorList>
    </citation>
    <scope>NUCLEOTIDE SEQUENCE [LARGE SCALE GENOMIC DNA]</scope>
    <source>
        <strain evidence="2 5">EM150506</strain>
    </source>
</reference>
<dbReference type="KEGG" id="nsr:NS506_07801"/>
<keyword evidence="1" id="KW-0812">Transmembrane</keyword>
<reference evidence="3 4" key="2">
    <citation type="journal article" date="2016" name="Genome Announc.">
        <title>Draft Genome Sequence of Erythromycin- and Oxytetracycline-Sensitive Nocardia seriolae Strain U-1 (NBRC 110359).</title>
        <authorList>
            <person name="Imajoh M."/>
            <person name="Sukeda M."/>
            <person name="Shimizu M."/>
            <person name="Yamane J."/>
            <person name="Ohnishi K."/>
            <person name="Oshima S."/>
        </authorList>
    </citation>
    <scope>NUCLEOTIDE SEQUENCE [LARGE SCALE GENOMIC DNA]</scope>
    <source>
        <strain evidence="3 4">U-1</strain>
    </source>
</reference>
<dbReference type="EMBL" id="CP017839">
    <property type="protein sequence ID" value="APB01819.1"/>
    <property type="molecule type" value="Genomic_DNA"/>
</dbReference>
<evidence type="ECO:0000313" key="3">
    <source>
        <dbReference type="EMBL" id="GAP26383.1"/>
    </source>
</evidence>
<feature type="transmembrane region" description="Helical" evidence="1">
    <location>
        <begin position="53"/>
        <end position="73"/>
    </location>
</feature>
<reference evidence="4" key="1">
    <citation type="submission" date="2015-07" db="EMBL/GenBank/DDBJ databases">
        <title>Nocardia seriolae U-1 whole genome shotgun sequence.</title>
        <authorList>
            <person name="Imajoh M."/>
            <person name="Fukumoto Y."/>
            <person name="Sukeda M."/>
            <person name="Yamane J."/>
            <person name="Yamasaki K."/>
            <person name="Shimizu M."/>
            <person name="Ohnishi K."/>
            <person name="Oshima S."/>
        </authorList>
    </citation>
    <scope>NUCLEOTIDE SEQUENCE [LARGE SCALE GENOMIC DNA]</scope>
    <source>
        <strain evidence="4">U-1</strain>
    </source>
</reference>
<dbReference type="GeneID" id="93372269"/>
<evidence type="ECO:0000313" key="4">
    <source>
        <dbReference type="Proteomes" id="UP000037179"/>
    </source>
</evidence>
<keyword evidence="3" id="KW-0808">Transferase</keyword>
<dbReference type="GO" id="GO:0016301">
    <property type="term" value="F:kinase activity"/>
    <property type="evidence" value="ECO:0007669"/>
    <property type="project" value="UniProtKB-KW"/>
</dbReference>
<proteinExistence type="predicted"/>
<dbReference type="Pfam" id="PF11580">
    <property type="entry name" value="DUF3239"/>
    <property type="match status" value="1"/>
</dbReference>
<keyword evidence="1" id="KW-1133">Transmembrane helix</keyword>
<dbReference type="Gene3D" id="2.40.410.10">
    <property type="entry name" value="putative membrane protein from Corynebacterium diphtheriae superfamily"/>
    <property type="match status" value="1"/>
</dbReference>
<dbReference type="InterPro" id="IPR021632">
    <property type="entry name" value="DUF3239"/>
</dbReference>
<gene>
    <name evidence="2" type="ORF">NS506_07801</name>
    <name evidence="3" type="ORF">NSK11_contig00005-0112</name>
</gene>
<name>A0A0B8MZ98_9NOCA</name>